<feature type="compositionally biased region" description="Low complexity" evidence="13">
    <location>
        <begin position="444"/>
        <end position="453"/>
    </location>
</feature>
<dbReference type="Gene3D" id="1.20.50.20">
    <property type="entry name" value="DnaG, RNA polymerase domain, helical bundle"/>
    <property type="match status" value="1"/>
</dbReference>
<dbReference type="CDD" id="cd03364">
    <property type="entry name" value="TOPRIM_DnaG_primases"/>
    <property type="match status" value="1"/>
</dbReference>
<evidence type="ECO:0000256" key="2">
    <source>
        <dbReference type="ARBA" id="ARBA00022515"/>
    </source>
</evidence>
<dbReference type="InterPro" id="IPR050219">
    <property type="entry name" value="DnaG_primase"/>
</dbReference>
<dbReference type="InterPro" id="IPR036977">
    <property type="entry name" value="DNA_primase_Znf_CHC2"/>
</dbReference>
<keyword evidence="2 12" id="KW-0639">Primosome</keyword>
<dbReference type="InterPro" id="IPR006171">
    <property type="entry name" value="TOPRIM_dom"/>
</dbReference>
<dbReference type="Gene3D" id="3.40.1360.10">
    <property type="match status" value="1"/>
</dbReference>
<keyword evidence="6 12" id="KW-0479">Metal-binding</keyword>
<dbReference type="GO" id="GO:0003677">
    <property type="term" value="F:DNA binding"/>
    <property type="evidence" value="ECO:0007669"/>
    <property type="project" value="UniProtKB-KW"/>
</dbReference>
<evidence type="ECO:0000256" key="7">
    <source>
        <dbReference type="ARBA" id="ARBA00022771"/>
    </source>
</evidence>
<comment type="catalytic activity">
    <reaction evidence="12">
        <text>ssDNA + n NTP = ssDNA/pppN(pN)n-1 hybrid + (n-1) diphosphate.</text>
        <dbReference type="EC" id="2.7.7.101"/>
    </reaction>
</comment>
<dbReference type="Gene3D" id="3.90.980.10">
    <property type="entry name" value="DNA primase, catalytic core, N-terminal domain"/>
    <property type="match status" value="1"/>
</dbReference>
<dbReference type="SUPFAM" id="SSF56731">
    <property type="entry name" value="DNA primase core"/>
    <property type="match status" value="1"/>
</dbReference>
<dbReference type="SMART" id="SM00493">
    <property type="entry name" value="TOPRIM"/>
    <property type="match status" value="1"/>
</dbReference>
<dbReference type="PROSITE" id="PS50880">
    <property type="entry name" value="TOPRIM"/>
    <property type="match status" value="1"/>
</dbReference>
<organism evidence="15 16">
    <name type="scientific">Marinimicrobium koreense</name>
    <dbReference type="NCBI Taxonomy" id="306545"/>
    <lineage>
        <taxon>Bacteria</taxon>
        <taxon>Pseudomonadati</taxon>
        <taxon>Pseudomonadota</taxon>
        <taxon>Gammaproteobacteria</taxon>
        <taxon>Cellvibrionales</taxon>
        <taxon>Cellvibrionaceae</taxon>
        <taxon>Marinimicrobium</taxon>
    </lineage>
</organism>
<comment type="function">
    <text evidence="12">RNA polymerase that catalyzes the synthesis of short RNA molecules used as primers for DNA polymerase during DNA replication.</text>
</comment>
<evidence type="ECO:0000256" key="13">
    <source>
        <dbReference type="SAM" id="MobiDB-lite"/>
    </source>
</evidence>
<comment type="caution">
    <text evidence="15">The sequence shown here is derived from an EMBL/GenBank/DDBJ whole genome shotgun (WGS) entry which is preliminary data.</text>
</comment>
<dbReference type="SMART" id="SM00400">
    <property type="entry name" value="ZnF_CHCC"/>
    <property type="match status" value="1"/>
</dbReference>
<dbReference type="EC" id="2.7.7.101" evidence="12"/>
<dbReference type="InterPro" id="IPR002694">
    <property type="entry name" value="Znf_CHC2"/>
</dbReference>
<dbReference type="Pfam" id="PF13155">
    <property type="entry name" value="Toprim_2"/>
    <property type="match status" value="1"/>
</dbReference>
<keyword evidence="7 12" id="KW-0863">Zinc-finger</keyword>
<protein>
    <recommendedName>
        <fullName evidence="12">DNA primase</fullName>
        <ecNumber evidence="12">2.7.7.101</ecNumber>
    </recommendedName>
</protein>
<feature type="zinc finger region" description="CHC2-type" evidence="12">
    <location>
        <begin position="40"/>
        <end position="64"/>
    </location>
</feature>
<evidence type="ECO:0000256" key="6">
    <source>
        <dbReference type="ARBA" id="ARBA00022723"/>
    </source>
</evidence>
<dbReference type="Pfam" id="PF08275">
    <property type="entry name" value="DNAG_N"/>
    <property type="match status" value="1"/>
</dbReference>
<dbReference type="RefSeq" id="WP_123638070.1">
    <property type="nucleotide sequence ID" value="NZ_RJUK01000001.1"/>
</dbReference>
<dbReference type="OrthoDB" id="9803773at2"/>
<evidence type="ECO:0000256" key="3">
    <source>
        <dbReference type="ARBA" id="ARBA00022679"/>
    </source>
</evidence>
<dbReference type="GO" id="GO:0008270">
    <property type="term" value="F:zinc ion binding"/>
    <property type="evidence" value="ECO:0007669"/>
    <property type="project" value="UniProtKB-UniRule"/>
</dbReference>
<reference evidence="15 16" key="1">
    <citation type="submission" date="2018-11" db="EMBL/GenBank/DDBJ databases">
        <title>Genomic Encyclopedia of Type Strains, Phase IV (KMG-IV): sequencing the most valuable type-strain genomes for metagenomic binning, comparative biology and taxonomic classification.</title>
        <authorList>
            <person name="Goeker M."/>
        </authorList>
    </citation>
    <scope>NUCLEOTIDE SEQUENCE [LARGE SCALE GENOMIC DNA]</scope>
    <source>
        <strain evidence="15 16">DSM 16974</strain>
    </source>
</reference>
<dbReference type="InterPro" id="IPR030846">
    <property type="entry name" value="DnaG_bac"/>
</dbReference>
<dbReference type="FunFam" id="3.90.980.10:FF:000001">
    <property type="entry name" value="DNA primase"/>
    <property type="match status" value="1"/>
</dbReference>
<dbReference type="NCBIfam" id="TIGR01391">
    <property type="entry name" value="dnaG"/>
    <property type="match status" value="1"/>
</dbReference>
<evidence type="ECO:0000256" key="12">
    <source>
        <dbReference type="HAMAP-Rule" id="MF_00974"/>
    </source>
</evidence>
<dbReference type="Gene3D" id="1.10.860.10">
    <property type="entry name" value="DNAb Helicase, Chain A"/>
    <property type="match status" value="1"/>
</dbReference>
<feature type="region of interest" description="Disordered" evidence="13">
    <location>
        <begin position="443"/>
        <end position="503"/>
    </location>
</feature>
<keyword evidence="4 12" id="KW-0548">Nucleotidyltransferase</keyword>
<dbReference type="Gene3D" id="3.90.580.10">
    <property type="entry name" value="Zinc finger, CHC2-type domain"/>
    <property type="match status" value="1"/>
</dbReference>
<evidence type="ECO:0000256" key="8">
    <source>
        <dbReference type="ARBA" id="ARBA00022833"/>
    </source>
</evidence>
<evidence type="ECO:0000256" key="4">
    <source>
        <dbReference type="ARBA" id="ARBA00022695"/>
    </source>
</evidence>
<dbReference type="InterPro" id="IPR016136">
    <property type="entry name" value="DNA_helicase_N/primase_C"/>
</dbReference>
<dbReference type="InterPro" id="IPR034151">
    <property type="entry name" value="TOPRIM_DnaG_bac"/>
</dbReference>
<evidence type="ECO:0000256" key="10">
    <source>
        <dbReference type="ARBA" id="ARBA00023125"/>
    </source>
</evidence>
<evidence type="ECO:0000256" key="5">
    <source>
        <dbReference type="ARBA" id="ARBA00022705"/>
    </source>
</evidence>
<gene>
    <name evidence="12" type="primary">dnaG</name>
    <name evidence="15" type="ORF">EDC38_1636</name>
</gene>
<keyword evidence="8 12" id="KW-0862">Zinc</keyword>
<dbReference type="PANTHER" id="PTHR30313">
    <property type="entry name" value="DNA PRIMASE"/>
    <property type="match status" value="1"/>
</dbReference>
<dbReference type="HAMAP" id="MF_00974">
    <property type="entry name" value="DNA_primase_DnaG"/>
    <property type="match status" value="1"/>
</dbReference>
<comment type="subunit">
    <text evidence="12">Monomer. Interacts with DnaB.</text>
</comment>
<feature type="compositionally biased region" description="Pro residues" evidence="13">
    <location>
        <begin position="486"/>
        <end position="497"/>
    </location>
</feature>
<comment type="domain">
    <text evidence="12">Contains an N-terminal zinc-binding domain, a central core domain that contains the primase activity, and a C-terminal DnaB-binding domain.</text>
</comment>
<dbReference type="InterPro" id="IPR019475">
    <property type="entry name" value="DNA_primase_DnaB-bd"/>
</dbReference>
<keyword evidence="11 12" id="KW-0804">Transcription</keyword>
<comment type="similarity">
    <text evidence="12">Belongs to the DnaG primase family.</text>
</comment>
<dbReference type="GO" id="GO:0003899">
    <property type="term" value="F:DNA-directed RNA polymerase activity"/>
    <property type="evidence" value="ECO:0007669"/>
    <property type="project" value="UniProtKB-UniRule"/>
</dbReference>
<dbReference type="GO" id="GO:1990077">
    <property type="term" value="C:primosome complex"/>
    <property type="evidence" value="ECO:0007669"/>
    <property type="project" value="UniProtKB-KW"/>
</dbReference>
<dbReference type="GO" id="GO:0000428">
    <property type="term" value="C:DNA-directed RNA polymerase complex"/>
    <property type="evidence" value="ECO:0007669"/>
    <property type="project" value="UniProtKB-KW"/>
</dbReference>
<dbReference type="SUPFAM" id="SSF117023">
    <property type="entry name" value="DNA primase DnaG, C-terminal domain"/>
    <property type="match status" value="1"/>
</dbReference>
<dbReference type="Pfam" id="PF08278">
    <property type="entry name" value="DnaG_DnaB_bind"/>
    <property type="match status" value="1"/>
</dbReference>
<keyword evidence="9" id="KW-0460">Magnesium</keyword>
<dbReference type="GO" id="GO:0005737">
    <property type="term" value="C:cytoplasm"/>
    <property type="evidence" value="ECO:0007669"/>
    <property type="project" value="TreeGrafter"/>
</dbReference>
<comment type="cofactor">
    <cofactor evidence="12">
        <name>Zn(2+)</name>
        <dbReference type="ChEBI" id="CHEBI:29105"/>
    </cofactor>
    <text evidence="12">Binds 1 zinc ion per monomer.</text>
</comment>
<dbReference type="InterPro" id="IPR013264">
    <property type="entry name" value="DNAG_N"/>
</dbReference>
<dbReference type="PANTHER" id="PTHR30313:SF2">
    <property type="entry name" value="DNA PRIMASE"/>
    <property type="match status" value="1"/>
</dbReference>
<dbReference type="Pfam" id="PF01807">
    <property type="entry name" value="Zn_ribbon_DnaG"/>
    <property type="match status" value="1"/>
</dbReference>
<keyword evidence="5 12" id="KW-0235">DNA replication</keyword>
<keyword evidence="10 12" id="KW-0238">DNA-binding</keyword>
<dbReference type="Pfam" id="PF10410">
    <property type="entry name" value="DnaB_bind"/>
    <property type="match status" value="1"/>
</dbReference>
<dbReference type="InterPro" id="IPR037068">
    <property type="entry name" value="DNA_primase_core_N_sf"/>
</dbReference>
<dbReference type="GO" id="GO:0006269">
    <property type="term" value="P:DNA replication, synthesis of primer"/>
    <property type="evidence" value="ECO:0007669"/>
    <property type="project" value="UniProtKB-UniRule"/>
</dbReference>
<proteinExistence type="inferred from homology"/>
<dbReference type="Proteomes" id="UP000273643">
    <property type="component" value="Unassembled WGS sequence"/>
</dbReference>
<feature type="domain" description="Toprim" evidence="14">
    <location>
        <begin position="261"/>
        <end position="343"/>
    </location>
</feature>
<evidence type="ECO:0000259" key="14">
    <source>
        <dbReference type="PROSITE" id="PS50880"/>
    </source>
</evidence>
<dbReference type="FunFam" id="3.90.580.10:FF:000001">
    <property type="entry name" value="DNA primase"/>
    <property type="match status" value="1"/>
</dbReference>
<dbReference type="FunFam" id="3.40.1360.10:FF:000002">
    <property type="entry name" value="DNA primase"/>
    <property type="match status" value="1"/>
</dbReference>
<evidence type="ECO:0000256" key="11">
    <source>
        <dbReference type="ARBA" id="ARBA00023163"/>
    </source>
</evidence>
<dbReference type="SUPFAM" id="SSF57783">
    <property type="entry name" value="Zinc beta-ribbon"/>
    <property type="match status" value="1"/>
</dbReference>
<accession>A0A3N1NXT1</accession>
<keyword evidence="3 12" id="KW-0808">Transferase</keyword>
<keyword evidence="16" id="KW-1185">Reference proteome</keyword>
<dbReference type="InterPro" id="IPR013173">
    <property type="entry name" value="DNA_primase_DnaG_DnaB-bd_dom"/>
</dbReference>
<dbReference type="EMBL" id="RJUK01000001">
    <property type="protein sequence ID" value="ROQ21015.1"/>
    <property type="molecule type" value="Genomic_DNA"/>
</dbReference>
<dbReference type="AlphaFoldDB" id="A0A3N1NXT1"/>
<sequence length="662" mass="74074">MAGLIPQSFIDELLDRVDLVEIVDHRVKLKKTGKNFSACCPFHDEKTPSFTVSQDKQFYYCFGCGASGNAVGFLMDYERLGFPEAVEQLAHHCGLEVPREEQSPAQKEKAQERKSIYSLLEQADRYYRLQLRQHPKRMEAVDYLKRRGLDGHIARDYGIGYAPPGWDNLLKTLGIGEQERHLLTEGGMLIHQPDQNKRYDRFRHRIMFPIRDLRGRVIGFGGRVLGDDKPKYLNSPETPVFHKGRELYGLYEARQAYRELPRLLVVEGYMDVVALAQFGIRYGVATLGTACGEDHLALAFKHTREVVFCFDGDKAGRSAAERALAAALPVMEDGRQVKFLFLPEGEDPDTLVRQIGAEKFSNMVDMAVPLEDYLFDALSADLNPRSLEGRALLSKRAAPLLHQLPRGVFRELMFDRLAQRTGLNRDTLMELVHEPVVIKAEPTRAPAAPVDIAPADDRPPPPDYEEPPAYTQEPGPTGEEYFDSPAPEPAAAPPAPPSLSGKRYLMPPARKAIGLLLANPALAAEESPEFWLEHSEPELRSLGQLLKLLRERPHYQLPHIIGHWRGVYGAKEAEQLAAIAGQDLLVAAGAHGANRAIKPSRADYDTRVAFCDCLKGVHRQLAEQQKTEALSQLRQKSSDFAGLSREEREALVKAALAHKTPH</sequence>
<evidence type="ECO:0000256" key="9">
    <source>
        <dbReference type="ARBA" id="ARBA00022842"/>
    </source>
</evidence>
<keyword evidence="1 12" id="KW-0240">DNA-directed RNA polymerase</keyword>
<name>A0A3N1NXT1_9GAMM</name>
<evidence type="ECO:0000313" key="15">
    <source>
        <dbReference type="EMBL" id="ROQ21015.1"/>
    </source>
</evidence>
<evidence type="ECO:0000256" key="1">
    <source>
        <dbReference type="ARBA" id="ARBA00022478"/>
    </source>
</evidence>
<dbReference type="InterPro" id="IPR006295">
    <property type="entry name" value="DNA_primase_DnaG"/>
</dbReference>
<dbReference type="SMART" id="SM00766">
    <property type="entry name" value="DnaG_DnaB_bind"/>
    <property type="match status" value="1"/>
</dbReference>
<evidence type="ECO:0000313" key="16">
    <source>
        <dbReference type="Proteomes" id="UP000273643"/>
    </source>
</evidence>